<dbReference type="SUPFAM" id="SSF56349">
    <property type="entry name" value="DNA breaking-rejoining enzymes"/>
    <property type="match status" value="1"/>
</dbReference>
<dbReference type="Gene3D" id="1.10.150.130">
    <property type="match status" value="1"/>
</dbReference>
<reference evidence="3 4" key="1">
    <citation type="submission" date="2022-03" db="EMBL/GenBank/DDBJ databases">
        <title>Streptomyces yunnanensis P86,complete genome.</title>
        <authorList>
            <person name="Chen S."/>
            <person name="Zhang Q."/>
        </authorList>
    </citation>
    <scope>NUCLEOTIDE SEQUENCE [LARGE SCALE GENOMIC DNA]</scope>
    <source>
        <strain evidence="3 4">P86</strain>
    </source>
</reference>
<dbReference type="RefSeq" id="WP_275310038.1">
    <property type="nucleotide sequence ID" value="NZ_CP095749.1"/>
</dbReference>
<dbReference type="InterPro" id="IPR011010">
    <property type="entry name" value="DNA_brk_join_enz"/>
</dbReference>
<keyword evidence="1" id="KW-0238">DNA-binding</keyword>
<organism evidence="3 4">
    <name type="scientific">Streptomyces yunnanensis</name>
    <dbReference type="NCBI Taxonomy" id="156453"/>
    <lineage>
        <taxon>Bacteria</taxon>
        <taxon>Bacillati</taxon>
        <taxon>Actinomycetota</taxon>
        <taxon>Actinomycetes</taxon>
        <taxon>Kitasatosporales</taxon>
        <taxon>Streptomycetaceae</taxon>
        <taxon>Streptomyces</taxon>
    </lineage>
</organism>
<sequence length="221" mass="24267">MDTPPGRGDCRRILRLHVLPHLGRKTMAQVTAAGVEELYARWAKAGAKPNTIEARSIALSSLFSHAVRHKRIANNPVQEAEKPANLVVPVDERGLPGLEEIQAIAHSIGPRLEPAIWLMACGGLRIGESLDVFPEDFQDGTLRLRRQIVRYRDMDGVYAARYASLKHRKEGEWRDVPLPEFFAAYADRFPIPAAGAGGRLGGMSVTGFRARAGRGAELVLS</sequence>
<protein>
    <recommendedName>
        <fullName evidence="5">Phage integrase family protein</fullName>
    </recommendedName>
</protein>
<evidence type="ECO:0000256" key="2">
    <source>
        <dbReference type="ARBA" id="ARBA00023172"/>
    </source>
</evidence>
<dbReference type="Proteomes" id="UP001218629">
    <property type="component" value="Chromosome"/>
</dbReference>
<dbReference type="InterPro" id="IPR013762">
    <property type="entry name" value="Integrase-like_cat_sf"/>
</dbReference>
<keyword evidence="2" id="KW-0233">DNA recombination</keyword>
<dbReference type="EMBL" id="CP095749">
    <property type="protein sequence ID" value="WEB43734.1"/>
    <property type="molecule type" value="Genomic_DNA"/>
</dbReference>
<evidence type="ECO:0000313" key="3">
    <source>
        <dbReference type="EMBL" id="WEB43734.1"/>
    </source>
</evidence>
<evidence type="ECO:0008006" key="5">
    <source>
        <dbReference type="Google" id="ProtNLM"/>
    </source>
</evidence>
<evidence type="ECO:0000256" key="1">
    <source>
        <dbReference type="ARBA" id="ARBA00023125"/>
    </source>
</evidence>
<dbReference type="InterPro" id="IPR010998">
    <property type="entry name" value="Integrase_recombinase_N"/>
</dbReference>
<accession>A0ABY8AFF4</accession>
<proteinExistence type="predicted"/>
<gene>
    <name evidence="3" type="ORF">MOV08_33635</name>
</gene>
<dbReference type="Gene3D" id="1.10.443.10">
    <property type="entry name" value="Intergrase catalytic core"/>
    <property type="match status" value="1"/>
</dbReference>
<name>A0ABY8AFF4_9ACTN</name>
<evidence type="ECO:0000313" key="4">
    <source>
        <dbReference type="Proteomes" id="UP001218629"/>
    </source>
</evidence>
<keyword evidence="4" id="KW-1185">Reference proteome</keyword>